<feature type="transmembrane region" description="Helical" evidence="1">
    <location>
        <begin position="6"/>
        <end position="22"/>
    </location>
</feature>
<dbReference type="OrthoDB" id="2930714at2"/>
<dbReference type="EMBL" id="LDYG01000048">
    <property type="protein sequence ID" value="KUP04677.1"/>
    <property type="molecule type" value="Genomic_DNA"/>
</dbReference>
<evidence type="ECO:0000313" key="3">
    <source>
        <dbReference type="Proteomes" id="UP000074108"/>
    </source>
</evidence>
<keyword evidence="1" id="KW-1133">Transmembrane helix</keyword>
<comment type="caution">
    <text evidence="2">The sequence shown here is derived from an EMBL/GenBank/DDBJ whole genome shotgun (WGS) entry which is preliminary data.</text>
</comment>
<proteinExistence type="predicted"/>
<accession>A0A147K516</accession>
<evidence type="ECO:0000256" key="1">
    <source>
        <dbReference type="SAM" id="Phobius"/>
    </source>
</evidence>
<keyword evidence="1" id="KW-0472">Membrane</keyword>
<evidence type="ECO:0000313" key="2">
    <source>
        <dbReference type="EMBL" id="KUP04677.1"/>
    </source>
</evidence>
<keyword evidence="3" id="KW-1185">Reference proteome</keyword>
<protein>
    <submittedName>
        <fullName evidence="2">Membrane protein</fullName>
    </submittedName>
</protein>
<gene>
    <name evidence="2" type="ORF">Q75_14555</name>
</gene>
<feature type="transmembrane region" description="Helical" evidence="1">
    <location>
        <begin position="29"/>
        <end position="48"/>
    </location>
</feature>
<reference evidence="2 3" key="1">
    <citation type="journal article" date="2016" name="Front. Microbiol.">
        <title>Microevolution Analysis of Bacillus coahuilensis Unveils Differences in Phosphorus Acquisition Strategies and Their Regulation.</title>
        <authorList>
            <person name="Gomez-Lunar Z."/>
            <person name="Hernandez-Gonzalez I."/>
            <person name="Rodriguez-Torres M.D."/>
            <person name="Souza V."/>
            <person name="Olmedo-Alvarez G."/>
        </authorList>
    </citation>
    <scope>NUCLEOTIDE SEQUENCE [LARGE SCALE GENOMIC DNA]</scope>
    <source>
        <strain evidence="3">p1.1.43</strain>
    </source>
</reference>
<name>A0A147K516_9BACI</name>
<dbReference type="RefSeq" id="WP_059351763.1">
    <property type="nucleotide sequence ID" value="NZ_LDYG01000048.1"/>
</dbReference>
<dbReference type="AlphaFoldDB" id="A0A147K516"/>
<dbReference type="PATRIC" id="fig|1150625.3.peg.3044"/>
<organism evidence="2 3">
    <name type="scientific">Bacillus coahuilensis p1.1.43</name>
    <dbReference type="NCBI Taxonomy" id="1150625"/>
    <lineage>
        <taxon>Bacteria</taxon>
        <taxon>Bacillati</taxon>
        <taxon>Bacillota</taxon>
        <taxon>Bacilli</taxon>
        <taxon>Bacillales</taxon>
        <taxon>Bacillaceae</taxon>
        <taxon>Bacillus</taxon>
    </lineage>
</organism>
<keyword evidence="1" id="KW-0812">Transmembrane</keyword>
<feature type="transmembrane region" description="Helical" evidence="1">
    <location>
        <begin position="54"/>
        <end position="83"/>
    </location>
</feature>
<sequence>MEFSLSLIINVIITIYLFVDARKREKNSWVWGILGFLFGPIVLGIYYIQTGRKGLGWIIVILSILWFIFAVIFGIIGAVFGLFA</sequence>
<dbReference type="Proteomes" id="UP000074108">
    <property type="component" value="Unassembled WGS sequence"/>
</dbReference>